<proteinExistence type="predicted"/>
<dbReference type="SUPFAM" id="SSF51735">
    <property type="entry name" value="NAD(P)-binding Rossmann-fold domains"/>
    <property type="match status" value="1"/>
</dbReference>
<organism evidence="2 3">
    <name type="scientific">Candidatus Fonsibacter lacus</name>
    <dbReference type="NCBI Taxonomy" id="2576439"/>
    <lineage>
        <taxon>Bacteria</taxon>
        <taxon>Pseudomonadati</taxon>
        <taxon>Pseudomonadota</taxon>
        <taxon>Alphaproteobacteria</taxon>
        <taxon>Candidatus Pelagibacterales</taxon>
        <taxon>Candidatus Pelagibacterales incertae sedis</taxon>
        <taxon>Candidatus Fonsibacter</taxon>
    </lineage>
</organism>
<dbReference type="Proteomes" id="UP000699985">
    <property type="component" value="Unassembled WGS sequence"/>
</dbReference>
<feature type="non-terminal residue" evidence="2">
    <location>
        <position position="40"/>
    </location>
</feature>
<reference evidence="2" key="1">
    <citation type="submission" date="2018-10" db="EMBL/GenBank/DDBJ databases">
        <title>Iterative Subtractive Binning of Freshwater Chronoseries Metagenomes Recovers Nearly Complete Genomes from over Four Hundred Novel Species.</title>
        <authorList>
            <person name="Rodriguez-R L.M."/>
            <person name="Tsementzi D."/>
            <person name="Luo C."/>
            <person name="Konstantinidis K.T."/>
        </authorList>
    </citation>
    <scope>NUCLEOTIDE SEQUENCE</scope>
    <source>
        <strain evidence="2">WB8_1A_003</strain>
    </source>
</reference>
<protein>
    <recommendedName>
        <fullName evidence="1">6-phosphogluconate dehydrogenase NADP-binding domain-containing protein</fullName>
    </recommendedName>
</protein>
<feature type="domain" description="6-phosphogluconate dehydrogenase NADP-binding" evidence="1">
    <location>
        <begin position="7"/>
        <end position="39"/>
    </location>
</feature>
<sequence length="40" mass="4352">MSSSIKTVGFIGTGLMGLPMAKNILSKKFKLNVWNRTPGK</sequence>
<gene>
    <name evidence="2" type="ORF">EBX29_02150</name>
</gene>
<dbReference type="EMBL" id="RGMI01000079">
    <property type="protein sequence ID" value="NCU50561.1"/>
    <property type="molecule type" value="Genomic_DNA"/>
</dbReference>
<name>A0A966HQR2_9PROT</name>
<dbReference type="AlphaFoldDB" id="A0A966HQR2"/>
<accession>A0A966HQR2</accession>
<dbReference type="InterPro" id="IPR006115">
    <property type="entry name" value="6PGDH_NADP-bd"/>
</dbReference>
<evidence type="ECO:0000259" key="1">
    <source>
        <dbReference type="Pfam" id="PF03446"/>
    </source>
</evidence>
<dbReference type="Pfam" id="PF03446">
    <property type="entry name" value="NAD_binding_2"/>
    <property type="match status" value="1"/>
</dbReference>
<dbReference type="InterPro" id="IPR036291">
    <property type="entry name" value="NAD(P)-bd_dom_sf"/>
</dbReference>
<dbReference type="GO" id="GO:0050661">
    <property type="term" value="F:NADP binding"/>
    <property type="evidence" value="ECO:0007669"/>
    <property type="project" value="InterPro"/>
</dbReference>
<evidence type="ECO:0000313" key="3">
    <source>
        <dbReference type="Proteomes" id="UP000699985"/>
    </source>
</evidence>
<comment type="caution">
    <text evidence="2">The sequence shown here is derived from an EMBL/GenBank/DDBJ whole genome shotgun (WGS) entry which is preliminary data.</text>
</comment>
<evidence type="ECO:0000313" key="2">
    <source>
        <dbReference type="EMBL" id="NCU50561.1"/>
    </source>
</evidence>
<dbReference type="Gene3D" id="3.40.50.720">
    <property type="entry name" value="NAD(P)-binding Rossmann-like Domain"/>
    <property type="match status" value="1"/>
</dbReference>